<dbReference type="InterPro" id="IPR002823">
    <property type="entry name" value="DUF112_TM"/>
</dbReference>
<feature type="transmembrane region" description="Helical" evidence="1">
    <location>
        <begin position="20"/>
        <end position="47"/>
    </location>
</feature>
<dbReference type="PANTHER" id="PTHR35342:SF1">
    <property type="entry name" value="BLR4373 PROTEIN"/>
    <property type="match status" value="1"/>
</dbReference>
<feature type="transmembrane region" description="Helical" evidence="1">
    <location>
        <begin position="79"/>
        <end position="108"/>
    </location>
</feature>
<feature type="transmembrane region" description="Helical" evidence="1">
    <location>
        <begin position="129"/>
        <end position="157"/>
    </location>
</feature>
<evidence type="ECO:0000313" key="3">
    <source>
        <dbReference type="EMBL" id="ERM02271.1"/>
    </source>
</evidence>
<name>U4VHJ8_9HYPH</name>
<dbReference type="PATRIC" id="fig|1337887.3.peg.1937"/>
<keyword evidence="1" id="KW-1133">Transmembrane helix</keyword>
<protein>
    <recommendedName>
        <fullName evidence="2">DUF112 domain-containing protein</fullName>
    </recommendedName>
</protein>
<evidence type="ECO:0000313" key="4">
    <source>
        <dbReference type="Proteomes" id="UP000016842"/>
    </source>
</evidence>
<evidence type="ECO:0000259" key="2">
    <source>
        <dbReference type="Pfam" id="PF01970"/>
    </source>
</evidence>
<comment type="caution">
    <text evidence="3">The sequence shown here is derived from an EMBL/GenBank/DDBJ whole genome shotgun (WGS) entry which is preliminary data.</text>
</comment>
<dbReference type="Pfam" id="PF01970">
    <property type="entry name" value="TctA"/>
    <property type="match status" value="1"/>
</dbReference>
<keyword evidence="1" id="KW-0472">Membrane</keyword>
<dbReference type="Proteomes" id="UP000016842">
    <property type="component" value="Unassembled WGS sequence"/>
</dbReference>
<dbReference type="EMBL" id="ASXJ01000096">
    <property type="protein sequence ID" value="ERM02271.1"/>
    <property type="molecule type" value="Genomic_DNA"/>
</dbReference>
<reference evidence="3 4" key="1">
    <citation type="journal article" date="2014" name="FEMS Microbiol. Lett.">
        <title>Genome sequencing analysis reveals virulence-related gene content of Ochrobactrum intermedium strain 229E, a urease-positive strain isolated from the human gastric niche.</title>
        <authorList>
            <person name="Kulkarni G.J."/>
            <person name="Shetty S."/>
            <person name="Dharne M.S."/>
            <person name="Shouche Y.S."/>
        </authorList>
    </citation>
    <scope>NUCLEOTIDE SEQUENCE [LARGE SCALE GENOMIC DNA]</scope>
    <source>
        <strain evidence="3 4">229E</strain>
    </source>
</reference>
<gene>
    <name evidence="3" type="ORF">Q644_17665</name>
</gene>
<sequence length="176" mass="18884">MADDLGLTPGPTLFTDRPDFVWGLIASMYLGNIVAVILVIATVPLYASILRVPFSIIGPIIVAVIFSGAYQVANSITDVWLVIAFGVLGYIFKKLDYPLAPLVLAMVLGDKAEDAFRQSMMMSGGQLSIFWSNGLVASLMTLGVFLLVSPPALFWAIGRLRNRKPPQVPSGNGNVA</sequence>
<dbReference type="AlphaFoldDB" id="U4VHJ8"/>
<feature type="domain" description="DUF112" evidence="2">
    <location>
        <begin position="6"/>
        <end position="104"/>
    </location>
</feature>
<organism evidence="3 4">
    <name type="scientific">Brucella intermedia 229E</name>
    <dbReference type="NCBI Taxonomy" id="1337887"/>
    <lineage>
        <taxon>Bacteria</taxon>
        <taxon>Pseudomonadati</taxon>
        <taxon>Pseudomonadota</taxon>
        <taxon>Alphaproteobacteria</taxon>
        <taxon>Hyphomicrobiales</taxon>
        <taxon>Brucellaceae</taxon>
        <taxon>Brucella/Ochrobactrum group</taxon>
        <taxon>Brucella</taxon>
    </lineage>
</organism>
<accession>U4VHJ8</accession>
<proteinExistence type="predicted"/>
<evidence type="ECO:0000256" key="1">
    <source>
        <dbReference type="SAM" id="Phobius"/>
    </source>
</evidence>
<keyword evidence="1" id="KW-0812">Transmembrane</keyword>
<dbReference type="PANTHER" id="PTHR35342">
    <property type="entry name" value="TRICARBOXYLIC TRANSPORT PROTEIN"/>
    <property type="match status" value="1"/>
</dbReference>
<feature type="transmembrane region" description="Helical" evidence="1">
    <location>
        <begin position="54"/>
        <end position="73"/>
    </location>
</feature>